<dbReference type="PANTHER" id="PTHR43941">
    <property type="entry name" value="STRUCTURAL MAINTENANCE OF CHROMOSOMES PROTEIN 2"/>
    <property type="match status" value="1"/>
</dbReference>
<feature type="compositionally biased region" description="Low complexity" evidence="2">
    <location>
        <begin position="189"/>
        <end position="213"/>
    </location>
</feature>
<accession>A0AA39NG33</accession>
<feature type="compositionally biased region" description="Polar residues" evidence="2">
    <location>
        <begin position="34"/>
        <end position="50"/>
    </location>
</feature>
<dbReference type="EMBL" id="JAUEPS010000005">
    <property type="protein sequence ID" value="KAK0464960.1"/>
    <property type="molecule type" value="Genomic_DNA"/>
</dbReference>
<dbReference type="GO" id="GO:0000785">
    <property type="term" value="C:chromatin"/>
    <property type="evidence" value="ECO:0007669"/>
    <property type="project" value="TreeGrafter"/>
</dbReference>
<dbReference type="GO" id="GO:0000793">
    <property type="term" value="C:condensed chromosome"/>
    <property type="evidence" value="ECO:0007669"/>
    <property type="project" value="TreeGrafter"/>
</dbReference>
<reference evidence="3" key="1">
    <citation type="submission" date="2023-06" db="EMBL/GenBank/DDBJ databases">
        <authorList>
            <consortium name="Lawrence Berkeley National Laboratory"/>
            <person name="Ahrendt S."/>
            <person name="Sahu N."/>
            <person name="Indic B."/>
            <person name="Wong-Bajracharya J."/>
            <person name="Merenyi Z."/>
            <person name="Ke H.-M."/>
            <person name="Monk M."/>
            <person name="Kocsube S."/>
            <person name="Drula E."/>
            <person name="Lipzen A."/>
            <person name="Balint B."/>
            <person name="Henrissat B."/>
            <person name="Andreopoulos B."/>
            <person name="Martin F.M."/>
            <person name="Harder C.B."/>
            <person name="Rigling D."/>
            <person name="Ford K.L."/>
            <person name="Foster G.D."/>
            <person name="Pangilinan J."/>
            <person name="Papanicolaou A."/>
            <person name="Barry K."/>
            <person name="LaButti K."/>
            <person name="Viragh M."/>
            <person name="Koriabine M."/>
            <person name="Yan M."/>
            <person name="Riley R."/>
            <person name="Champramary S."/>
            <person name="Plett K.L."/>
            <person name="Tsai I.J."/>
            <person name="Slot J."/>
            <person name="Sipos G."/>
            <person name="Plett J."/>
            <person name="Nagy L.G."/>
            <person name="Grigoriev I.V."/>
        </authorList>
    </citation>
    <scope>NUCLEOTIDE SEQUENCE</scope>
    <source>
        <strain evidence="3">CCBAS 213</strain>
    </source>
</reference>
<feature type="coiled-coil region" evidence="1">
    <location>
        <begin position="386"/>
        <end position="661"/>
    </location>
</feature>
<gene>
    <name evidence="3" type="ORF">EV420DRAFT_1301516</name>
</gene>
<feature type="compositionally biased region" description="Low complexity" evidence="2">
    <location>
        <begin position="241"/>
        <end position="264"/>
    </location>
</feature>
<keyword evidence="4" id="KW-1185">Reference proteome</keyword>
<proteinExistence type="predicted"/>
<dbReference type="PANTHER" id="PTHR43941:SF1">
    <property type="entry name" value="STRUCTURAL MAINTENANCE OF CHROMOSOMES PROTEIN 2"/>
    <property type="match status" value="1"/>
</dbReference>
<comment type="caution">
    <text evidence="3">The sequence shown here is derived from an EMBL/GenBank/DDBJ whole genome shotgun (WGS) entry which is preliminary data.</text>
</comment>
<name>A0AA39NG33_ARMTA</name>
<feature type="coiled-coil region" evidence="1">
    <location>
        <begin position="846"/>
        <end position="969"/>
    </location>
</feature>
<evidence type="ECO:0000313" key="4">
    <source>
        <dbReference type="Proteomes" id="UP001175211"/>
    </source>
</evidence>
<dbReference type="GO" id="GO:0003682">
    <property type="term" value="F:chromatin binding"/>
    <property type="evidence" value="ECO:0007669"/>
    <property type="project" value="TreeGrafter"/>
</dbReference>
<sequence>MAETDIHDVPSTSSKASDLDAIAESIEDVERPSDITSQEGTPVDSHSANGDTRPVDETPEGSVENSTKTEEGKAPGKAKFTIAKPSMSVKAGTATTKPRGPTTPIVKKVLNSGTFGSGSVKPPSTRPAPHTADSAAKHPAPPRRSINSASTKPPMASRPTAASSTSATAARRTSVVPTKTPLSHPSKPTTGVTAASATASHTSASPTASKATSPVRPRASVSDAVKRAPLTARQSLPSTTKLSHSASAKAPAAKPGLAASKARATSSISSIREVRDDSKLLEELQTKVKEATDALTSKTEEATDLKAQLSQAHASLEAVKVELESKASAAIQSEESRASLETRLESAQAAYDELKNLQAEGDITLEAVRKELEDARAATLAQTEFVASLQEQIKELEAEVAKTKDNIKALKDATTAATSEAALAASVEHDALLEAQEDLAAIQAELGELKKSHALALAEAMGKNGELEVQVAKVDALEALCTSLQQEKEESANRVSELEIEVLELNESQESFDEERELSLNKLKALQDELAAATAAAEKANSYVQAKEAEYISTAETVKVEHENALKAAAEEQSKVLAQLDSLKNELATALSTHETLKNEALKTAETHSRALDEAEQRYIARQSELSEEIDKITAELEGQEAQYNAKVDTVKEEHSKLLEEAFERAKTEAGDDHKKDLNAVRTNFDSTIAQMAATHHSAMEDLKAEHASTLEAQAKMLEKQITNLTLDLKATQDDLAKAKASFESARAEIDTLTAQRDEARAAAAAVPEVSPEQAEEIARLTTQLSVTKDDLSAITDMLNLTKDSLTEMSHNHTKELEEVAKARAEEVTKLRTAHEEELSVLGTQKSELLVKLSDLEGELATAKAALAAEPAVPKSNGTVPPQSPGVTKEELQRLHEAHNLKVHDLEAEHQKALKALSAKLEATEAEAKESKLEVERKEMEIKYLESDQEDASELITRLKEDLETMSEQLKAKSTGSD</sequence>
<feature type="compositionally biased region" description="Low complexity" evidence="2">
    <location>
        <begin position="157"/>
        <end position="174"/>
    </location>
</feature>
<evidence type="ECO:0000256" key="1">
    <source>
        <dbReference type="SAM" id="Coils"/>
    </source>
</evidence>
<dbReference type="Proteomes" id="UP001175211">
    <property type="component" value="Unassembled WGS sequence"/>
</dbReference>
<keyword evidence="1" id="KW-0175">Coiled coil</keyword>
<feature type="region of interest" description="Disordered" evidence="2">
    <location>
        <begin position="1"/>
        <end position="276"/>
    </location>
</feature>
<feature type="coiled-coil region" evidence="1">
    <location>
        <begin position="708"/>
        <end position="763"/>
    </location>
</feature>
<feature type="compositionally biased region" description="Polar residues" evidence="2">
    <location>
        <begin position="175"/>
        <end position="188"/>
    </location>
</feature>
<dbReference type="RefSeq" id="XP_060336008.1">
    <property type="nucleotide sequence ID" value="XM_060468402.1"/>
</dbReference>
<dbReference type="GO" id="GO:0000796">
    <property type="term" value="C:condensin complex"/>
    <property type="evidence" value="ECO:0007669"/>
    <property type="project" value="TreeGrafter"/>
</dbReference>
<protein>
    <submittedName>
        <fullName evidence="3">Uncharacterized protein</fullName>
    </submittedName>
</protein>
<dbReference type="GeneID" id="85351950"/>
<dbReference type="AlphaFoldDB" id="A0AA39NG33"/>
<organism evidence="3 4">
    <name type="scientific">Armillaria tabescens</name>
    <name type="common">Ringless honey mushroom</name>
    <name type="synonym">Agaricus tabescens</name>
    <dbReference type="NCBI Taxonomy" id="1929756"/>
    <lineage>
        <taxon>Eukaryota</taxon>
        <taxon>Fungi</taxon>
        <taxon>Dikarya</taxon>
        <taxon>Basidiomycota</taxon>
        <taxon>Agaricomycotina</taxon>
        <taxon>Agaricomycetes</taxon>
        <taxon>Agaricomycetidae</taxon>
        <taxon>Agaricales</taxon>
        <taxon>Marasmiineae</taxon>
        <taxon>Physalacriaceae</taxon>
        <taxon>Desarmillaria</taxon>
    </lineage>
</organism>
<dbReference type="GO" id="GO:0007076">
    <property type="term" value="P:mitotic chromosome condensation"/>
    <property type="evidence" value="ECO:0007669"/>
    <property type="project" value="TreeGrafter"/>
</dbReference>
<evidence type="ECO:0000313" key="3">
    <source>
        <dbReference type="EMBL" id="KAK0464960.1"/>
    </source>
</evidence>
<evidence type="ECO:0000256" key="2">
    <source>
        <dbReference type="SAM" id="MobiDB-lite"/>
    </source>
</evidence>